<dbReference type="RefSeq" id="WP_102378369.1">
    <property type="nucleotide sequence ID" value="NZ_AP025564.1"/>
</dbReference>
<dbReference type="SUPFAM" id="SSF51905">
    <property type="entry name" value="FAD/NAD(P)-binding domain"/>
    <property type="match status" value="1"/>
</dbReference>
<dbReference type="NCBIfam" id="TIGR01409">
    <property type="entry name" value="TAT_signal_seq"/>
    <property type="match status" value="1"/>
</dbReference>
<dbReference type="SMART" id="SM00900">
    <property type="entry name" value="FMN_bind"/>
    <property type="match status" value="1"/>
</dbReference>
<keyword evidence="6 8" id="KW-0560">Oxidoreductase</keyword>
<evidence type="ECO:0000256" key="6">
    <source>
        <dbReference type="ARBA" id="ARBA00023002"/>
    </source>
</evidence>
<dbReference type="NCBIfam" id="TIGR01813">
    <property type="entry name" value="flavo_cyto_c"/>
    <property type="match status" value="1"/>
</dbReference>
<sequence length="604" mass="63750">MKALSRRSFLTGSALAAACGGLALAGCSPSSEGSAASSSAANGAYVGSGMGKHGNFDIEVVMKDGAIDRITVLSSNETLGIGDVAMETLSNLIVENQTLDVDAVSGASLTSMAFMQAVSDAIDASGAKASDFKKNGHATPAVPDDLPTEADVIVVGSGGAGFAAAITAARLDKKVIFLEKLGVRGGSTALSGGEMAAPNHWIQEREGIEDSPELLAEDMLKGGDYIGDPDLVNVIAHGVLDATQWLTYEGGVSWENNLLFFGGHSVRRSIIPKGHIGNAMTTALTERCKKLDNITLVDYMKATELVKGSDGAVAGVKAESTVTGEPYEFKAKAVVLTTGGFGSNVEKRTQYNADMGKEIGSTDCVGAMGEGLDMASAIGAELIDMEYIQTYPVCDVETGALIYIDDLRLEGRTIMFNKEGDRFVEELDRRDVISKAIVAQTGGVAYELFTQDAADETGVVQTHIHEYENLTARNLIATADTIEEACEPFGIDAEELKKTIERWNGFCKEGKDEDFNFRADLVPIEEGPYYIFTCKPAVHYTMGGLHINVDAEVLDEAGEPIPGLYAAGEVAGHKMGTNRLGSTSMADIYTFGRIAGENAANFAS</sequence>
<evidence type="ECO:0000256" key="1">
    <source>
        <dbReference type="ARBA" id="ARBA00008040"/>
    </source>
</evidence>
<keyword evidence="4 8" id="KW-0285">Flavoprotein</keyword>
<feature type="domain" description="FMN-binding" evidence="9">
    <location>
        <begin position="51"/>
        <end position="125"/>
    </location>
</feature>
<comment type="cofactor">
    <cofactor evidence="8">
        <name>FAD</name>
        <dbReference type="ChEBI" id="CHEBI:57692"/>
    </cofactor>
    <text evidence="8">Binds 1 FAD per subunit.</text>
</comment>
<evidence type="ECO:0000256" key="3">
    <source>
        <dbReference type="ARBA" id="ARBA00015872"/>
    </source>
</evidence>
<name>A0ABM7WIN7_9ACTN</name>
<dbReference type="Gene3D" id="3.90.700.10">
    <property type="entry name" value="Succinate dehydrogenase/fumarate reductase flavoprotein, catalytic domain"/>
    <property type="match status" value="1"/>
</dbReference>
<dbReference type="InterPro" id="IPR006311">
    <property type="entry name" value="TAT_signal"/>
</dbReference>
<feature type="chain" id="PRO_5044988557" description="Urocanate reductase" evidence="8">
    <location>
        <begin position="26"/>
        <end position="604"/>
    </location>
</feature>
<accession>A0ABM7WIN7</accession>
<dbReference type="PROSITE" id="PS51318">
    <property type="entry name" value="TAT"/>
    <property type="match status" value="1"/>
</dbReference>
<evidence type="ECO:0000313" key="10">
    <source>
        <dbReference type="EMBL" id="BDE96100.1"/>
    </source>
</evidence>
<reference evidence="10 11" key="1">
    <citation type="submission" date="2022-01" db="EMBL/GenBank/DDBJ databases">
        <title>Novel bile acid biosynthetic pathways are enriched in the microbiome of centenarians.</title>
        <authorList>
            <person name="Sato Y."/>
            <person name="Atarashi K."/>
            <person name="Plichta R.D."/>
            <person name="Arai Y."/>
            <person name="Sasajima S."/>
            <person name="Kearney M.S."/>
            <person name="Suda W."/>
            <person name="Takeshita K."/>
            <person name="Sasaki T."/>
            <person name="Okamoto S."/>
            <person name="Skelly N.A."/>
            <person name="Okamura Y."/>
            <person name="Vlamakis H."/>
            <person name="Li Y."/>
            <person name="Tanoue T."/>
            <person name="Takei H."/>
            <person name="Nittono H."/>
            <person name="Narushima S."/>
            <person name="Irie J."/>
            <person name="Itoh H."/>
            <person name="Moriya K."/>
            <person name="Sugiura Y."/>
            <person name="Suematsu M."/>
            <person name="Moritoki N."/>
            <person name="Shibata S."/>
            <person name="Littman R.D."/>
            <person name="Fischbach A.M."/>
            <person name="Uwamino Y."/>
            <person name="Inoue T."/>
            <person name="Honda A."/>
            <person name="Hattori M."/>
            <person name="Murai T."/>
            <person name="Xavier J.R."/>
            <person name="Hirose N."/>
            <person name="Honda K."/>
        </authorList>
    </citation>
    <scope>NUCLEOTIDE SEQUENCE [LARGE SCALE GENOMIC DNA]</scope>
    <source>
        <strain evidence="10 11">CE91-St30</strain>
    </source>
</reference>
<dbReference type="PANTHER" id="PTHR43400:SF7">
    <property type="entry name" value="FAD-DEPENDENT OXIDOREDUCTASE 2 FAD BINDING DOMAIN-CONTAINING PROTEIN"/>
    <property type="match status" value="1"/>
</dbReference>
<feature type="signal peptide" evidence="8">
    <location>
        <begin position="1"/>
        <end position="25"/>
    </location>
</feature>
<dbReference type="InterPro" id="IPR050315">
    <property type="entry name" value="FAD-oxidoreductase_2"/>
</dbReference>
<dbReference type="PROSITE" id="PS51257">
    <property type="entry name" value="PROKAR_LIPOPROTEIN"/>
    <property type="match status" value="1"/>
</dbReference>
<dbReference type="EC" id="1.3.99.33" evidence="2 8"/>
<dbReference type="InterPro" id="IPR027477">
    <property type="entry name" value="Succ_DH/fumarate_Rdtase_cat_sf"/>
</dbReference>
<dbReference type="SUPFAM" id="SSF56425">
    <property type="entry name" value="Succinate dehydrogenase/fumarate reductase flavoprotein, catalytic domain"/>
    <property type="match status" value="1"/>
</dbReference>
<proteinExistence type="inferred from homology"/>
<evidence type="ECO:0000256" key="5">
    <source>
        <dbReference type="ARBA" id="ARBA00022827"/>
    </source>
</evidence>
<dbReference type="InterPro" id="IPR010960">
    <property type="entry name" value="Flavocytochrome_c"/>
</dbReference>
<dbReference type="InterPro" id="IPR003953">
    <property type="entry name" value="FAD-dep_OxRdtase_2_FAD-bd"/>
</dbReference>
<protein>
    <recommendedName>
        <fullName evidence="3 8">Urocanate reductase</fullName>
        <ecNumber evidence="2 8">1.3.99.33</ecNumber>
    </recommendedName>
</protein>
<organism evidence="10 11">
    <name type="scientific">Raoultibacter timonensis</name>
    <dbReference type="NCBI Taxonomy" id="1907662"/>
    <lineage>
        <taxon>Bacteria</taxon>
        <taxon>Bacillati</taxon>
        <taxon>Actinomycetota</taxon>
        <taxon>Coriobacteriia</taxon>
        <taxon>Eggerthellales</taxon>
        <taxon>Eggerthellaceae</taxon>
        <taxon>Raoultibacter</taxon>
    </lineage>
</organism>
<dbReference type="Gene3D" id="3.50.50.60">
    <property type="entry name" value="FAD/NAD(P)-binding domain"/>
    <property type="match status" value="1"/>
</dbReference>
<keyword evidence="5 8" id="KW-0274">FAD</keyword>
<evidence type="ECO:0000256" key="4">
    <source>
        <dbReference type="ARBA" id="ARBA00022630"/>
    </source>
</evidence>
<comment type="catalytic activity">
    <reaction evidence="7 8">
        <text>dihydrourocanate + A = urocanate + AH2</text>
        <dbReference type="Rhea" id="RHEA:36059"/>
        <dbReference type="ChEBI" id="CHEBI:13193"/>
        <dbReference type="ChEBI" id="CHEBI:17499"/>
        <dbReference type="ChEBI" id="CHEBI:27247"/>
        <dbReference type="ChEBI" id="CHEBI:72991"/>
        <dbReference type="EC" id="1.3.99.33"/>
    </reaction>
</comment>
<dbReference type="PRINTS" id="PR00368">
    <property type="entry name" value="FADPNR"/>
</dbReference>
<dbReference type="InterPro" id="IPR019546">
    <property type="entry name" value="TAT_signal_bac_arc"/>
</dbReference>
<evidence type="ECO:0000313" key="11">
    <source>
        <dbReference type="Proteomes" id="UP001320544"/>
    </source>
</evidence>
<evidence type="ECO:0000259" key="9">
    <source>
        <dbReference type="SMART" id="SM00900"/>
    </source>
</evidence>
<dbReference type="InterPro" id="IPR007329">
    <property type="entry name" value="FMN-bd"/>
</dbReference>
<evidence type="ECO:0000256" key="7">
    <source>
        <dbReference type="ARBA" id="ARBA00049922"/>
    </source>
</evidence>
<dbReference type="Pfam" id="PF04205">
    <property type="entry name" value="FMN_bind"/>
    <property type="match status" value="1"/>
</dbReference>
<dbReference type="Gene3D" id="3.90.1010.20">
    <property type="match status" value="1"/>
</dbReference>
<comment type="similarity">
    <text evidence="1 8">Belongs to the FAD-dependent oxidoreductase 2 family. FRD/SDH subfamily.</text>
</comment>
<evidence type="ECO:0000256" key="8">
    <source>
        <dbReference type="RuleBase" id="RU366062"/>
    </source>
</evidence>
<comment type="cofactor">
    <cofactor evidence="8">
        <name>FMN</name>
        <dbReference type="ChEBI" id="CHEBI:58210"/>
    </cofactor>
    <text evidence="8">Binds 1 or 2 FMN covalently per subunit.</text>
</comment>
<keyword evidence="8" id="KW-0732">Signal</keyword>
<dbReference type="InterPro" id="IPR036188">
    <property type="entry name" value="FAD/NAD-bd_sf"/>
</dbReference>
<gene>
    <name evidence="10" type="primary">urdA</name>
    <name evidence="10" type="ORF">CE91St30_14330</name>
</gene>
<dbReference type="EMBL" id="AP025564">
    <property type="protein sequence ID" value="BDE96100.1"/>
    <property type="molecule type" value="Genomic_DNA"/>
</dbReference>
<dbReference type="Proteomes" id="UP001320544">
    <property type="component" value="Chromosome"/>
</dbReference>
<dbReference type="Pfam" id="PF00890">
    <property type="entry name" value="FAD_binding_2"/>
    <property type="match status" value="1"/>
</dbReference>
<evidence type="ECO:0000256" key="2">
    <source>
        <dbReference type="ARBA" id="ARBA00013137"/>
    </source>
</evidence>
<keyword evidence="11" id="KW-1185">Reference proteome</keyword>
<dbReference type="PANTHER" id="PTHR43400">
    <property type="entry name" value="FUMARATE REDUCTASE"/>
    <property type="match status" value="1"/>
</dbReference>